<dbReference type="GO" id="GO:0031177">
    <property type="term" value="F:phosphopantetheine binding"/>
    <property type="evidence" value="ECO:0007669"/>
    <property type="project" value="InterPro"/>
</dbReference>
<reference evidence="11" key="1">
    <citation type="submission" date="2016-10" db="EMBL/GenBank/DDBJ databases">
        <title>Genome sequence of Streptomyces malaysiense MUSC 136.</title>
        <authorList>
            <person name="Lee L.-H."/>
            <person name="Ser H.-L."/>
        </authorList>
    </citation>
    <scope>NUCLEOTIDE SEQUENCE [LARGE SCALE GENOMIC DNA]</scope>
    <source>
        <strain evidence="11">MUSC 136</strain>
    </source>
</reference>
<dbReference type="InterPro" id="IPR014043">
    <property type="entry name" value="Acyl_transferase_dom"/>
</dbReference>
<dbReference type="OrthoDB" id="9778690at2"/>
<dbReference type="SUPFAM" id="SSF51735">
    <property type="entry name" value="NAD(P)-binding Rossmann-fold domains"/>
    <property type="match status" value="2"/>
</dbReference>
<accession>A0A1J4Q8B5</accession>
<dbReference type="SMART" id="SM00822">
    <property type="entry name" value="PKS_KR"/>
    <property type="match status" value="1"/>
</dbReference>
<dbReference type="InterPro" id="IPR013968">
    <property type="entry name" value="PKS_KR"/>
</dbReference>
<keyword evidence="12" id="KW-1185">Reference proteome</keyword>
<dbReference type="FunFam" id="3.40.47.10:FF:000019">
    <property type="entry name" value="Polyketide synthase type I"/>
    <property type="match status" value="1"/>
</dbReference>
<dbReference type="InterPro" id="IPR036736">
    <property type="entry name" value="ACP-like_sf"/>
</dbReference>
<dbReference type="Gene3D" id="3.40.366.10">
    <property type="entry name" value="Malonyl-Coenzyme A Acyl Carrier Protein, domain 2"/>
    <property type="match status" value="1"/>
</dbReference>
<evidence type="ECO:0000313" key="11">
    <source>
        <dbReference type="EMBL" id="OIK28724.1"/>
    </source>
</evidence>
<dbReference type="CDD" id="cd00833">
    <property type="entry name" value="PKS"/>
    <property type="match status" value="1"/>
</dbReference>
<keyword evidence="2" id="KW-0596">Phosphopantetheine</keyword>
<name>A0A1J4Q8B5_9ACTN</name>
<evidence type="ECO:0000256" key="4">
    <source>
        <dbReference type="ARBA" id="ARBA00022679"/>
    </source>
</evidence>
<evidence type="ECO:0000259" key="9">
    <source>
        <dbReference type="PROSITE" id="PS50075"/>
    </source>
</evidence>
<dbReference type="InterPro" id="IPR032821">
    <property type="entry name" value="PKS_assoc"/>
</dbReference>
<dbReference type="InterPro" id="IPR036291">
    <property type="entry name" value="NAD(P)-bd_dom_sf"/>
</dbReference>
<dbReference type="NCBIfam" id="NF045894">
    <property type="entry name" value="PKS_plus_SDR"/>
    <property type="match status" value="1"/>
</dbReference>
<dbReference type="InterPro" id="IPR014031">
    <property type="entry name" value="Ketoacyl_synth_C"/>
</dbReference>
<dbReference type="GO" id="GO:0004312">
    <property type="term" value="F:fatty acid synthase activity"/>
    <property type="evidence" value="ECO:0007669"/>
    <property type="project" value="TreeGrafter"/>
</dbReference>
<dbReference type="InterPro" id="IPR050091">
    <property type="entry name" value="PKS_NRPS_Biosynth_Enz"/>
</dbReference>
<evidence type="ECO:0000256" key="7">
    <source>
        <dbReference type="ARBA" id="ARBA00023315"/>
    </source>
</evidence>
<dbReference type="Proteomes" id="UP000034838">
    <property type="component" value="Unassembled WGS sequence"/>
</dbReference>
<sequence length="1583" mass="165100">MTTNDERLVDYLKWVTADLHQTRKRLEQAEAERHEPIAVVSMACRFPGGVRSPEDLWDLVAAGRDAVSAFPDDRGWDVEELYDPAPGTHGKSVAREGGFLYDAGDFDPAFFGLSPREAVAMDPQQRLLLETSWETFERAGIDPGDLRGSATGVFAGLIYGDYAARLHRVPEGLEGYLGTGTAGSVASGRIAYTWGLEGPAVTVDTACSSSLVAMHLAARALRDGECGLALAGGVTVLATPGVFLDFSRQRGLAPDGRSKSFAAAADGAGFAEGVGLVLLERLSDARRNGHPVLAVLRGSAVNQDGASNGLTAPNGPSQQRVIRAALADARLTPNDVDVVEAHGTGTTLGDPIEAQALLAAYGQSRPPGRPLWLGSVKSNLGHTQAAAGVAGVIKMVMALRHGLLPRTLHVDAPTPHVDWGAGAVSLLTEAVPWPDAGRPRRAGVSSFGISGTNAHLVLEAAAPAAEAAAAAPPVVAWPVSGRTEEALRAQAARLRRYLTDRPKAHPADVGFSLATGRAHHEHRAVVVGTDGEELLRGLDLLAAGEPAGGVLRGRAARGPRIAFMFSGQGAQRPGMGRGLYEAFPVFAEAFDEVCRLADGRLDVPLRDVVHAEEGSAEAALLDDTRYTQPALFAFEYALYRLLTHYGLRPTHLIGHSVGEITAAHVAGVLSLEDAVHLVTARARLMDALATPGGAMVSVRNAGEDEVREVLAASEGVSVAAANGPASVVLSGDAEAVRAAADRFREQGRKVRRLKVSHAFHSAHMDGMLAEFRSVAEGLAFGAPRITLVSNVTGRPVRPEEIADPGYWVEHVRSTVRFGDGVRALHESDVRVYVEVGPDAVLAPMASAALPKGPLPVAAVRARKPEVLSLAAALAQAHALGATVDWAAWFAGRRPVDLPTYAFQHARYWLDPETEDGGPAGEDARGAAGPWFWEAVERGDAEALATALRAGDAERASLRALLPALAAWRRQERQHYRLAWSPAPAPQSAGTGGSWLVLVPAGAAAGAGDGAGGAAEPFAAVTRALAARGARVTTVVLDPAASDGEDPAAAESAAAVRDWCAATPSPAGVVSLLSLDSRPHPEHGSLSRGVVSTTALVRVLDRAEVRAPLFSVTCGAVAVTADEQVTDPAQAQVWGAVTALGAGRPRRTALVDLPARAGERCLDLLAAVLSAAGHEERLAVRASGLFVRRLVRATGERVPGDDAVRLSGTAVVTGATTTLGARVARWLAERGACHLLLPVPAKDVHAPQLAVLEKELARSGAGVTVARCEPGDGQALSEALASAAGGAPLEAVVHVADGRADRDPGPLEPARMNEELSRAAVVERLDALTRDAPPRVFAVLTSLAGVLGVPGQDNGFAAEAYLEALVHRRRAAGLPAAWIALGPLAEEASSPEGEIGFGLGRVPVAAALALVEQELAAPERSVVVAEVDWSRATGWIGSERVRQFLGVPEARRHSGAARGSGGVSAVLSRLREASAAERHGLLLETVRAQVAALLGHESAEEVAEDGNFVDLGMSSFTALELTERLREAGLAHVVPRDVFEHPTPVALTEHLLGTVQDASTAPSGPRDGVAAEPSVVTNLEENRT</sequence>
<dbReference type="SMART" id="SM00827">
    <property type="entry name" value="PKS_AT"/>
    <property type="match status" value="1"/>
</dbReference>
<proteinExistence type="predicted"/>
<evidence type="ECO:0000256" key="2">
    <source>
        <dbReference type="ARBA" id="ARBA00022450"/>
    </source>
</evidence>
<evidence type="ECO:0000256" key="8">
    <source>
        <dbReference type="SAM" id="MobiDB-lite"/>
    </source>
</evidence>
<dbReference type="PROSITE" id="PS00606">
    <property type="entry name" value="KS3_1"/>
    <property type="match status" value="1"/>
</dbReference>
<dbReference type="Pfam" id="PF00698">
    <property type="entry name" value="Acyl_transf_1"/>
    <property type="match status" value="1"/>
</dbReference>
<dbReference type="Gene3D" id="3.40.50.720">
    <property type="entry name" value="NAD(P)-binding Rossmann-like Domain"/>
    <property type="match status" value="1"/>
</dbReference>
<dbReference type="PANTHER" id="PTHR43775">
    <property type="entry name" value="FATTY ACID SYNTHASE"/>
    <property type="match status" value="1"/>
</dbReference>
<comment type="caution">
    <text evidence="11">The sequence shown here is derived from an EMBL/GenBank/DDBJ whole genome shotgun (WGS) entry which is preliminary data.</text>
</comment>
<keyword evidence="6" id="KW-0511">Multifunctional enzyme</keyword>
<dbReference type="InterPro" id="IPR016035">
    <property type="entry name" value="Acyl_Trfase/lysoPLipase"/>
</dbReference>
<dbReference type="Pfam" id="PF02801">
    <property type="entry name" value="Ketoacyl-synt_C"/>
    <property type="match status" value="1"/>
</dbReference>
<dbReference type="FunFam" id="3.40.366.10:FF:000002">
    <property type="entry name" value="Probable polyketide synthase 2"/>
    <property type="match status" value="1"/>
</dbReference>
<dbReference type="InterPro" id="IPR014030">
    <property type="entry name" value="Ketoacyl_synth_N"/>
</dbReference>
<dbReference type="InterPro" id="IPR020841">
    <property type="entry name" value="PKS_Beta-ketoAc_synthase_dom"/>
</dbReference>
<dbReference type="SUPFAM" id="SSF55048">
    <property type="entry name" value="Probable ACP-binding domain of malonyl-CoA ACP transacylase"/>
    <property type="match status" value="1"/>
</dbReference>
<dbReference type="SUPFAM" id="SSF52151">
    <property type="entry name" value="FabD/lysophospholipase-like"/>
    <property type="match status" value="1"/>
</dbReference>
<dbReference type="Pfam" id="PF00109">
    <property type="entry name" value="ketoacyl-synt"/>
    <property type="match status" value="1"/>
</dbReference>
<dbReference type="PROSITE" id="PS52004">
    <property type="entry name" value="KS3_2"/>
    <property type="match status" value="1"/>
</dbReference>
<keyword evidence="4" id="KW-0808">Transferase</keyword>
<dbReference type="Pfam" id="PF18369">
    <property type="entry name" value="PKS_DE"/>
    <property type="match status" value="1"/>
</dbReference>
<dbReference type="SUPFAM" id="SSF47336">
    <property type="entry name" value="ACP-like"/>
    <property type="match status" value="1"/>
</dbReference>
<dbReference type="Gene3D" id="6.10.140.1830">
    <property type="match status" value="1"/>
</dbReference>
<dbReference type="SMART" id="SM00825">
    <property type="entry name" value="PKS_KS"/>
    <property type="match status" value="1"/>
</dbReference>
<dbReference type="Gene3D" id="1.10.1200.10">
    <property type="entry name" value="ACP-like"/>
    <property type="match status" value="1"/>
</dbReference>
<dbReference type="Gene3D" id="3.30.70.3290">
    <property type="match status" value="1"/>
</dbReference>
<dbReference type="InterPro" id="IPR009081">
    <property type="entry name" value="PP-bd_ACP"/>
</dbReference>
<evidence type="ECO:0000256" key="5">
    <source>
        <dbReference type="ARBA" id="ARBA00023194"/>
    </source>
</evidence>
<keyword evidence="3" id="KW-0597">Phosphoprotein</keyword>
<evidence type="ECO:0000256" key="1">
    <source>
        <dbReference type="ARBA" id="ARBA00001957"/>
    </source>
</evidence>
<dbReference type="Pfam" id="PF16197">
    <property type="entry name" value="KAsynt_C_assoc"/>
    <property type="match status" value="1"/>
</dbReference>
<dbReference type="InterPro" id="IPR016036">
    <property type="entry name" value="Malonyl_transacylase_ACP-bd"/>
</dbReference>
<dbReference type="InterPro" id="IPR015083">
    <property type="entry name" value="NorB/c/GfsB-D-like_docking"/>
</dbReference>
<comment type="cofactor">
    <cofactor evidence="1">
        <name>pantetheine 4'-phosphate</name>
        <dbReference type="ChEBI" id="CHEBI:47942"/>
    </cofactor>
</comment>
<dbReference type="Pfam" id="PF08659">
    <property type="entry name" value="KR"/>
    <property type="match status" value="1"/>
</dbReference>
<dbReference type="InterPro" id="IPR020806">
    <property type="entry name" value="PKS_PP-bd"/>
</dbReference>
<dbReference type="Pfam" id="PF00550">
    <property type="entry name" value="PP-binding"/>
    <property type="match status" value="1"/>
</dbReference>
<dbReference type="GO" id="GO:0004315">
    <property type="term" value="F:3-oxoacyl-[acyl-carrier-protein] synthase activity"/>
    <property type="evidence" value="ECO:0007669"/>
    <property type="project" value="InterPro"/>
</dbReference>
<dbReference type="PROSITE" id="PS50075">
    <property type="entry name" value="CARRIER"/>
    <property type="match status" value="1"/>
</dbReference>
<dbReference type="SUPFAM" id="SSF53901">
    <property type="entry name" value="Thiolase-like"/>
    <property type="match status" value="1"/>
</dbReference>
<dbReference type="InterPro" id="IPR001227">
    <property type="entry name" value="Ac_transferase_dom_sf"/>
</dbReference>
<evidence type="ECO:0000259" key="10">
    <source>
        <dbReference type="PROSITE" id="PS52004"/>
    </source>
</evidence>
<evidence type="ECO:0000256" key="3">
    <source>
        <dbReference type="ARBA" id="ARBA00022553"/>
    </source>
</evidence>
<organism evidence="11 12">
    <name type="scientific">Streptomyces malaysiense</name>
    <dbReference type="NCBI Taxonomy" id="1428626"/>
    <lineage>
        <taxon>Bacteria</taxon>
        <taxon>Bacillati</taxon>
        <taxon>Actinomycetota</taxon>
        <taxon>Actinomycetes</taxon>
        <taxon>Kitasatosporales</taxon>
        <taxon>Streptomycetaceae</taxon>
        <taxon>Streptomyces</taxon>
    </lineage>
</organism>
<dbReference type="PANTHER" id="PTHR43775:SF51">
    <property type="entry name" value="INACTIVE PHENOLPHTHIOCEROL SYNTHESIS POLYKETIDE SYNTHASE TYPE I PKS1-RELATED"/>
    <property type="match status" value="1"/>
</dbReference>
<keyword evidence="5" id="KW-0045">Antibiotic biosynthesis</keyword>
<keyword evidence="7" id="KW-0012">Acyltransferase</keyword>
<gene>
    <name evidence="11" type="ORF">VT52_005055</name>
</gene>
<dbReference type="EMBL" id="LBDA02000008">
    <property type="protein sequence ID" value="OIK28724.1"/>
    <property type="molecule type" value="Genomic_DNA"/>
</dbReference>
<dbReference type="GO" id="GO:0033068">
    <property type="term" value="P:macrolide biosynthetic process"/>
    <property type="evidence" value="ECO:0007669"/>
    <property type="project" value="UniProtKB-ARBA"/>
</dbReference>
<evidence type="ECO:0000256" key="6">
    <source>
        <dbReference type="ARBA" id="ARBA00023268"/>
    </source>
</evidence>
<dbReference type="InterPro" id="IPR041618">
    <property type="entry name" value="PKS_DE"/>
</dbReference>
<feature type="domain" description="Carrier" evidence="9">
    <location>
        <begin position="1479"/>
        <end position="1554"/>
    </location>
</feature>
<dbReference type="Gene3D" id="3.40.47.10">
    <property type="match status" value="1"/>
</dbReference>
<dbReference type="InterPro" id="IPR057326">
    <property type="entry name" value="KR_dom"/>
</dbReference>
<dbReference type="GO" id="GO:0006633">
    <property type="term" value="P:fatty acid biosynthetic process"/>
    <property type="evidence" value="ECO:0007669"/>
    <property type="project" value="InterPro"/>
</dbReference>
<feature type="region of interest" description="Disordered" evidence="8">
    <location>
        <begin position="1556"/>
        <end position="1583"/>
    </location>
</feature>
<protein>
    <submittedName>
        <fullName evidence="11">Uncharacterized protein</fullName>
    </submittedName>
</protein>
<dbReference type="SMART" id="SM00823">
    <property type="entry name" value="PKS_PP"/>
    <property type="match status" value="1"/>
</dbReference>
<feature type="compositionally biased region" description="Polar residues" evidence="8">
    <location>
        <begin position="1574"/>
        <end position="1583"/>
    </location>
</feature>
<dbReference type="InterPro" id="IPR016039">
    <property type="entry name" value="Thiolase-like"/>
</dbReference>
<dbReference type="Pfam" id="PF08990">
    <property type="entry name" value="Docking"/>
    <property type="match status" value="1"/>
</dbReference>
<dbReference type="CDD" id="cd08952">
    <property type="entry name" value="KR_1_SDR_x"/>
    <property type="match status" value="1"/>
</dbReference>
<evidence type="ECO:0000313" key="12">
    <source>
        <dbReference type="Proteomes" id="UP000034838"/>
    </source>
</evidence>
<dbReference type="InterPro" id="IPR018201">
    <property type="entry name" value="Ketoacyl_synth_AS"/>
</dbReference>
<feature type="domain" description="Ketosynthase family 3 (KS3)" evidence="10">
    <location>
        <begin position="34"/>
        <end position="460"/>
    </location>
</feature>